<evidence type="ECO:0000259" key="1">
    <source>
        <dbReference type="PROSITE" id="PS50191"/>
    </source>
</evidence>
<dbReference type="Proteomes" id="UP000192247">
    <property type="component" value="Unassembled WGS sequence"/>
</dbReference>
<reference evidence="2 3" key="1">
    <citation type="journal article" date="2017" name="Gigascience">
        <title>Draft genome of the honey bee ectoparasitic mite, Tropilaelaps mercedesae, is shaped by the parasitic life history.</title>
        <authorList>
            <person name="Dong X."/>
            <person name="Armstrong S.D."/>
            <person name="Xia D."/>
            <person name="Makepeace B.L."/>
            <person name="Darby A.C."/>
            <person name="Kadowaki T."/>
        </authorList>
    </citation>
    <scope>NUCLEOTIDE SEQUENCE [LARGE SCALE GENOMIC DNA]</scope>
    <source>
        <strain evidence="2">Wuxi-XJTLU</strain>
    </source>
</reference>
<organism evidence="2 3">
    <name type="scientific">Tropilaelaps mercedesae</name>
    <dbReference type="NCBI Taxonomy" id="418985"/>
    <lineage>
        <taxon>Eukaryota</taxon>
        <taxon>Metazoa</taxon>
        <taxon>Ecdysozoa</taxon>
        <taxon>Arthropoda</taxon>
        <taxon>Chelicerata</taxon>
        <taxon>Arachnida</taxon>
        <taxon>Acari</taxon>
        <taxon>Parasitiformes</taxon>
        <taxon>Mesostigmata</taxon>
        <taxon>Gamasina</taxon>
        <taxon>Dermanyssoidea</taxon>
        <taxon>Laelapidae</taxon>
        <taxon>Tropilaelaps</taxon>
    </lineage>
</organism>
<proteinExistence type="predicted"/>
<dbReference type="PRINTS" id="PR00180">
    <property type="entry name" value="CRETINALDHBP"/>
</dbReference>
<dbReference type="SUPFAM" id="SSF52087">
    <property type="entry name" value="CRAL/TRIO domain"/>
    <property type="match status" value="1"/>
</dbReference>
<dbReference type="PANTHER" id="PTHR10174">
    <property type="entry name" value="ALPHA-TOCOPHEROL TRANSFER PROTEIN-RELATED"/>
    <property type="match status" value="1"/>
</dbReference>
<evidence type="ECO:0000313" key="2">
    <source>
        <dbReference type="EMBL" id="OQR79936.1"/>
    </source>
</evidence>
<sequence length="114" mass="13219">MFHALINTAQDGYPARFKGAHIVNQSHIWNIIWAIGKPFLSYKIRDRVQFHGQNMNSLHEYIDPAILPKDFGGQQPPLSIDWFTGELFKRNDEYVKNSYFGYHVDDKNSTESSS</sequence>
<evidence type="ECO:0000313" key="3">
    <source>
        <dbReference type="Proteomes" id="UP000192247"/>
    </source>
</evidence>
<comment type="caution">
    <text evidence="2">The sequence shown here is derived from an EMBL/GenBank/DDBJ whole genome shotgun (WGS) entry which is preliminary data.</text>
</comment>
<gene>
    <name evidence="2" type="ORF">BIW11_00083</name>
</gene>
<name>A0A1V9Y2G8_9ACAR</name>
<protein>
    <submittedName>
        <fullName evidence="2">Alpha-tocopherol transfer protein-like</fullName>
    </submittedName>
</protein>
<dbReference type="GO" id="GO:0016020">
    <property type="term" value="C:membrane"/>
    <property type="evidence" value="ECO:0007669"/>
    <property type="project" value="TreeGrafter"/>
</dbReference>
<dbReference type="Gene3D" id="3.40.525.10">
    <property type="entry name" value="CRAL-TRIO lipid binding domain"/>
    <property type="match status" value="1"/>
</dbReference>
<dbReference type="STRING" id="418985.A0A1V9Y2G8"/>
<accession>A0A1V9Y2G8</accession>
<dbReference type="InParanoid" id="A0A1V9Y2G8"/>
<keyword evidence="3" id="KW-1185">Reference proteome</keyword>
<feature type="domain" description="CRAL-TRIO" evidence="1">
    <location>
        <begin position="1"/>
        <end position="79"/>
    </location>
</feature>
<dbReference type="AlphaFoldDB" id="A0A1V9Y2G8"/>
<dbReference type="EMBL" id="MNPL01000537">
    <property type="protein sequence ID" value="OQR79936.1"/>
    <property type="molecule type" value="Genomic_DNA"/>
</dbReference>
<dbReference type="InterPro" id="IPR036865">
    <property type="entry name" value="CRAL-TRIO_dom_sf"/>
</dbReference>
<dbReference type="Pfam" id="PF00650">
    <property type="entry name" value="CRAL_TRIO"/>
    <property type="match status" value="1"/>
</dbReference>
<dbReference type="InterPro" id="IPR001251">
    <property type="entry name" value="CRAL-TRIO_dom"/>
</dbReference>
<dbReference type="OrthoDB" id="75724at2759"/>
<dbReference type="PROSITE" id="PS50191">
    <property type="entry name" value="CRAL_TRIO"/>
    <property type="match status" value="1"/>
</dbReference>
<dbReference type="CDD" id="cd00170">
    <property type="entry name" value="SEC14"/>
    <property type="match status" value="1"/>
</dbReference>
<dbReference type="GO" id="GO:1902936">
    <property type="term" value="F:phosphatidylinositol bisphosphate binding"/>
    <property type="evidence" value="ECO:0007669"/>
    <property type="project" value="TreeGrafter"/>
</dbReference>
<dbReference type="PANTHER" id="PTHR10174:SF130">
    <property type="entry name" value="ALPHA-TOCOPHEROL TRANSFER PROTEIN-LIKE"/>
    <property type="match status" value="1"/>
</dbReference>
<dbReference type="Gene3D" id="1.20.5.1200">
    <property type="entry name" value="Alpha-tocopherol transfer"/>
    <property type="match status" value="1"/>
</dbReference>